<comment type="caution">
    <text evidence="1">The sequence shown here is derived from an EMBL/GenBank/DDBJ whole genome shotgun (WGS) entry which is preliminary data.</text>
</comment>
<dbReference type="Proteomes" id="UP000245288">
    <property type="component" value="Unassembled WGS sequence"/>
</dbReference>
<accession>A0A2V1JQ11</accession>
<name>A0A2V1JQ11_EUBRA</name>
<reference evidence="1 2" key="1">
    <citation type="submission" date="2014-09" db="EMBL/GenBank/DDBJ databases">
        <title>Butyrate-producing bacteria isolated from human gut.</title>
        <authorList>
            <person name="Zhang Q."/>
            <person name="Zhao L."/>
        </authorList>
    </citation>
    <scope>NUCLEOTIDE SEQUENCE [LARGE SCALE GENOMIC DNA]</scope>
    <source>
        <strain evidence="1 2">21</strain>
    </source>
</reference>
<organism evidence="1 2">
    <name type="scientific">Eubacterium ramulus</name>
    <dbReference type="NCBI Taxonomy" id="39490"/>
    <lineage>
        <taxon>Bacteria</taxon>
        <taxon>Bacillati</taxon>
        <taxon>Bacillota</taxon>
        <taxon>Clostridia</taxon>
        <taxon>Eubacteriales</taxon>
        <taxon>Eubacteriaceae</taxon>
        <taxon>Eubacterium</taxon>
    </lineage>
</organism>
<protein>
    <submittedName>
        <fullName evidence="1">Uncharacterized protein</fullName>
    </submittedName>
</protein>
<dbReference type="EMBL" id="JRFU01000062">
    <property type="protein sequence ID" value="PWE87030.1"/>
    <property type="molecule type" value="Genomic_DNA"/>
</dbReference>
<evidence type="ECO:0000313" key="2">
    <source>
        <dbReference type="Proteomes" id="UP000245288"/>
    </source>
</evidence>
<evidence type="ECO:0000313" key="1">
    <source>
        <dbReference type="EMBL" id="PWE87030.1"/>
    </source>
</evidence>
<dbReference type="AlphaFoldDB" id="A0A2V1JQ11"/>
<keyword evidence="2" id="KW-1185">Reference proteome</keyword>
<dbReference type="RefSeq" id="WP_109215309.1">
    <property type="nucleotide sequence ID" value="NZ_JAQDGV010000001.1"/>
</dbReference>
<proteinExistence type="predicted"/>
<sequence>MDQKQLKAAKKSREYTVKKISKKSKDEIYTLLSWQNDMTFNRINQLDLGSKTKAELIKIIKDHEYTDRVIVDALIRKSEKEK</sequence>
<gene>
    <name evidence="1" type="ORF">LG34_06440</name>
</gene>